<protein>
    <submittedName>
        <fullName evidence="1">Uncharacterized protein</fullName>
    </submittedName>
</protein>
<organism evidence="1 2">
    <name type="scientific">Scomber scombrus</name>
    <name type="common">Atlantic mackerel</name>
    <name type="synonym">Scomber vernalis</name>
    <dbReference type="NCBI Taxonomy" id="13677"/>
    <lineage>
        <taxon>Eukaryota</taxon>
        <taxon>Metazoa</taxon>
        <taxon>Chordata</taxon>
        <taxon>Craniata</taxon>
        <taxon>Vertebrata</taxon>
        <taxon>Euteleostomi</taxon>
        <taxon>Actinopterygii</taxon>
        <taxon>Neopterygii</taxon>
        <taxon>Teleostei</taxon>
        <taxon>Neoteleostei</taxon>
        <taxon>Acanthomorphata</taxon>
        <taxon>Pelagiaria</taxon>
        <taxon>Scombriformes</taxon>
        <taxon>Scombridae</taxon>
        <taxon>Scomber</taxon>
    </lineage>
</organism>
<accession>A0AAV1N0X4</accession>
<reference evidence="1 2" key="1">
    <citation type="submission" date="2024-01" db="EMBL/GenBank/DDBJ databases">
        <authorList>
            <person name="Alioto T."/>
            <person name="Alioto T."/>
            <person name="Gomez Garrido J."/>
        </authorList>
    </citation>
    <scope>NUCLEOTIDE SEQUENCE [LARGE SCALE GENOMIC DNA]</scope>
</reference>
<evidence type="ECO:0000313" key="1">
    <source>
        <dbReference type="EMBL" id="CAK6952986.1"/>
    </source>
</evidence>
<dbReference type="Proteomes" id="UP001314229">
    <property type="component" value="Unassembled WGS sequence"/>
</dbReference>
<sequence length="58" mass="6469">MADVSDLNLHLLTDIRVSVCCSSELLEGHRWSRLDTVTPLVVLDTEPAVMCRGTSRKK</sequence>
<comment type="caution">
    <text evidence="1">The sequence shown here is derived from an EMBL/GenBank/DDBJ whole genome shotgun (WGS) entry which is preliminary data.</text>
</comment>
<dbReference type="AlphaFoldDB" id="A0AAV1N0X4"/>
<proteinExistence type="predicted"/>
<name>A0AAV1N0X4_SCOSC</name>
<dbReference type="EMBL" id="CAWUFR010000011">
    <property type="protein sequence ID" value="CAK6952986.1"/>
    <property type="molecule type" value="Genomic_DNA"/>
</dbReference>
<gene>
    <name evidence="1" type="ORF">FSCOSCO3_A010501</name>
</gene>
<keyword evidence="2" id="KW-1185">Reference proteome</keyword>
<evidence type="ECO:0000313" key="2">
    <source>
        <dbReference type="Proteomes" id="UP001314229"/>
    </source>
</evidence>